<dbReference type="PROSITE" id="PS51093">
    <property type="entry name" value="PTS_EIIA_TYPE_1"/>
    <property type="match status" value="1"/>
</dbReference>
<feature type="domain" description="PTS EIIA type-1" evidence="13">
    <location>
        <begin position="484"/>
        <end position="588"/>
    </location>
</feature>
<dbReference type="EMBL" id="JBEQCT010000003">
    <property type="protein sequence ID" value="MFM2485304.1"/>
    <property type="molecule type" value="Genomic_DNA"/>
</dbReference>
<evidence type="ECO:0000256" key="7">
    <source>
        <dbReference type="ARBA" id="ARBA00022692"/>
    </source>
</evidence>
<keyword evidence="2" id="KW-0813">Transport</keyword>
<comment type="subcellular location">
    <subcellularLocation>
        <location evidence="1">Cell membrane</location>
        <topology evidence="1">Multi-pass membrane protein</topology>
    </subcellularLocation>
</comment>
<feature type="domain" description="PTS EIIB type-1" evidence="14">
    <location>
        <begin position="4"/>
        <end position="86"/>
    </location>
</feature>
<dbReference type="InterPro" id="IPR013013">
    <property type="entry name" value="PTS_EIIC_1"/>
</dbReference>
<dbReference type="InterPro" id="IPR001996">
    <property type="entry name" value="PTS_IIB_1"/>
</dbReference>
<keyword evidence="6" id="KW-0598">Phosphotransferase system</keyword>
<keyword evidence="17" id="KW-1185">Reference proteome</keyword>
<feature type="transmembrane region" description="Helical" evidence="12">
    <location>
        <begin position="142"/>
        <end position="160"/>
    </location>
</feature>
<dbReference type="NCBIfam" id="TIGR00830">
    <property type="entry name" value="PTBA"/>
    <property type="match status" value="1"/>
</dbReference>
<evidence type="ECO:0000313" key="16">
    <source>
        <dbReference type="EMBL" id="MFM2485304.1"/>
    </source>
</evidence>
<protein>
    <submittedName>
        <fullName evidence="16">Glucose PTS transporter subunit IIA</fullName>
    </submittedName>
</protein>
<feature type="transmembrane region" description="Helical" evidence="12">
    <location>
        <begin position="414"/>
        <end position="437"/>
    </location>
</feature>
<keyword evidence="10 12" id="KW-0472">Membrane</keyword>
<feature type="active site" description="Phosphocysteine intermediate; for EIIB activity" evidence="11">
    <location>
        <position position="26"/>
    </location>
</feature>
<proteinExistence type="predicted"/>
<evidence type="ECO:0000313" key="17">
    <source>
        <dbReference type="Proteomes" id="UP001629953"/>
    </source>
</evidence>
<evidence type="ECO:0000259" key="14">
    <source>
        <dbReference type="PROSITE" id="PS51098"/>
    </source>
</evidence>
<evidence type="ECO:0000256" key="5">
    <source>
        <dbReference type="ARBA" id="ARBA00022679"/>
    </source>
</evidence>
<dbReference type="PANTHER" id="PTHR30175:SF1">
    <property type="entry name" value="PTS SYSTEM ARBUTIN-, CELLOBIOSE-, AND SALICIN-SPECIFIC EIIBC COMPONENT-RELATED"/>
    <property type="match status" value="1"/>
</dbReference>
<organism evidence="16 17">
    <name type="scientific">Celerinatantimonas yamalensis</name>
    <dbReference type="NCBI Taxonomy" id="559956"/>
    <lineage>
        <taxon>Bacteria</taxon>
        <taxon>Pseudomonadati</taxon>
        <taxon>Pseudomonadota</taxon>
        <taxon>Gammaproteobacteria</taxon>
        <taxon>Celerinatantimonadaceae</taxon>
        <taxon>Celerinatantimonas</taxon>
    </lineage>
</organism>
<dbReference type="InterPro" id="IPR036878">
    <property type="entry name" value="Glu_permease_IIB"/>
</dbReference>
<comment type="caution">
    <text evidence="16">The sequence shown here is derived from an EMBL/GenBank/DDBJ whole genome shotgun (WGS) entry which is preliminary data.</text>
</comment>
<dbReference type="PANTHER" id="PTHR30175">
    <property type="entry name" value="PHOSPHOTRANSFERASE SYSTEM TRANSPORT PROTEIN"/>
    <property type="match status" value="1"/>
</dbReference>
<feature type="transmembrane region" description="Helical" evidence="12">
    <location>
        <begin position="106"/>
        <end position="130"/>
    </location>
</feature>
<dbReference type="RefSeq" id="WP_408623517.1">
    <property type="nucleotide sequence ID" value="NZ_JBEQCT010000003.1"/>
</dbReference>
<sequence>MTNDELATTIIASVGGCGNIEFVTHCATRLRFNLHDHSLIHSSEFEAMDEILSIVEGMGQYQLVIGANVNELFEIISDRLDQHASNEKPSPKKLHIKHLSAQLVELLAPLLPFLIAAGFLRFILVVMILYTPVQPQDGTYQILSAAANAPFYFLPLLIAFRTAKWLSASALIALVIAASLLHLDSNTRWPVDTLLRFGHVNIPYFHYGSAVIPIIVLTWGMARLQHYLDHHLSPVTRIVITPALCLLILVPLAFLVMGPLGYSLQNILAYHEHQLYFIQPMVAGFLLASLWPIIGLLGLQWGILILLIPHLEFSVLAPILACSALGQSGAAAAVWLKTRHQVDAYQSFFAALLSLLGISEPAIYGVTLRSNRSFMWGCLSAGCAGALIAGQTSYGYSMILPNLLTLLYTATISYAQTTAIIAAIMISFLGAFIGSYFTMKSPLSASQNEPIEPAPSVKQNLVARSQLLPSPLSGTIVTQEQINDMTFALQMLGKGLAIEPSDNIVTSPISGTVHQLFSGHNAISLQSEDGIEMLIHIGLHTAHFGHPYFTAFVQTGDKVAVGQPLIHFDRNALLQAGIDLTTPILITNAEQFQDVTHTQSSEIVNSQPLIVITNDLLDSQWPASSSSG</sequence>
<dbReference type="Gene3D" id="2.70.70.10">
    <property type="entry name" value="Glucose Permease (Domain IIA)"/>
    <property type="match status" value="1"/>
</dbReference>
<keyword evidence="9 12" id="KW-1133">Transmembrane helix</keyword>
<keyword evidence="7 12" id="KW-0812">Transmembrane</keyword>
<evidence type="ECO:0000256" key="10">
    <source>
        <dbReference type="ARBA" id="ARBA00023136"/>
    </source>
</evidence>
<dbReference type="InterPro" id="IPR011055">
    <property type="entry name" value="Dup_hybrid_motif"/>
</dbReference>
<dbReference type="PROSITE" id="PS00371">
    <property type="entry name" value="PTS_EIIA_TYPE_1_HIS"/>
    <property type="match status" value="1"/>
</dbReference>
<gene>
    <name evidence="16" type="ORF">ABUE30_09560</name>
</gene>
<feature type="transmembrane region" description="Helical" evidence="12">
    <location>
        <begin position="374"/>
        <end position="394"/>
    </location>
</feature>
<evidence type="ECO:0000259" key="15">
    <source>
        <dbReference type="PROSITE" id="PS51103"/>
    </source>
</evidence>
<feature type="transmembrane region" description="Helical" evidence="12">
    <location>
        <begin position="203"/>
        <end position="222"/>
    </location>
</feature>
<evidence type="ECO:0000256" key="4">
    <source>
        <dbReference type="ARBA" id="ARBA00022597"/>
    </source>
</evidence>
<evidence type="ECO:0000256" key="9">
    <source>
        <dbReference type="ARBA" id="ARBA00022989"/>
    </source>
</evidence>
<feature type="transmembrane region" description="Helical" evidence="12">
    <location>
        <begin position="243"/>
        <end position="262"/>
    </location>
</feature>
<feature type="domain" description="PTS EIIC type-1" evidence="15">
    <location>
        <begin position="101"/>
        <end position="450"/>
    </location>
</feature>
<name>A0ABW9G7E4_9GAMM</name>
<evidence type="ECO:0000256" key="3">
    <source>
        <dbReference type="ARBA" id="ARBA00022475"/>
    </source>
</evidence>
<keyword evidence="4" id="KW-0762">Sugar transport</keyword>
<dbReference type="InterPro" id="IPR018113">
    <property type="entry name" value="PTrfase_EIIB_Cys"/>
</dbReference>
<evidence type="ECO:0000256" key="6">
    <source>
        <dbReference type="ARBA" id="ARBA00022683"/>
    </source>
</evidence>
<dbReference type="InterPro" id="IPR001127">
    <property type="entry name" value="PTS_EIIA_1_perm"/>
</dbReference>
<dbReference type="SUPFAM" id="SSF51261">
    <property type="entry name" value="Duplicated hybrid motif"/>
    <property type="match status" value="1"/>
</dbReference>
<feature type="transmembrane region" description="Helical" evidence="12">
    <location>
        <begin position="315"/>
        <end position="336"/>
    </location>
</feature>
<dbReference type="Pfam" id="PF00358">
    <property type="entry name" value="PTS_EIIA_1"/>
    <property type="match status" value="1"/>
</dbReference>
<feature type="transmembrane region" description="Helical" evidence="12">
    <location>
        <begin position="165"/>
        <end position="183"/>
    </location>
</feature>
<dbReference type="InterPro" id="IPR050558">
    <property type="entry name" value="PTS_Sugar-Specific_Components"/>
</dbReference>
<feature type="transmembrane region" description="Helical" evidence="12">
    <location>
        <begin position="348"/>
        <end position="367"/>
    </location>
</feature>
<keyword evidence="3" id="KW-1003">Cell membrane</keyword>
<dbReference type="Pfam" id="PF02378">
    <property type="entry name" value="PTS_EIIC"/>
    <property type="match status" value="1"/>
</dbReference>
<dbReference type="PROSITE" id="PS01035">
    <property type="entry name" value="PTS_EIIB_TYPE_1_CYS"/>
    <property type="match status" value="1"/>
</dbReference>
<dbReference type="CDD" id="cd00212">
    <property type="entry name" value="PTS_IIB_glc"/>
    <property type="match status" value="1"/>
</dbReference>
<dbReference type="Gene3D" id="3.30.1360.60">
    <property type="entry name" value="Glucose permease domain IIB"/>
    <property type="match status" value="1"/>
</dbReference>
<dbReference type="PROSITE" id="PS51098">
    <property type="entry name" value="PTS_EIIB_TYPE_1"/>
    <property type="match status" value="1"/>
</dbReference>
<dbReference type="SUPFAM" id="SSF55604">
    <property type="entry name" value="Glucose permease domain IIB"/>
    <property type="match status" value="1"/>
</dbReference>
<dbReference type="Proteomes" id="UP001629953">
    <property type="component" value="Unassembled WGS sequence"/>
</dbReference>
<accession>A0ABW9G7E4</accession>
<dbReference type="InterPro" id="IPR003352">
    <property type="entry name" value="PTS_EIIC"/>
</dbReference>
<keyword evidence="5" id="KW-0808">Transferase</keyword>
<feature type="transmembrane region" description="Helical" evidence="12">
    <location>
        <begin position="282"/>
        <end position="308"/>
    </location>
</feature>
<evidence type="ECO:0000259" key="13">
    <source>
        <dbReference type="PROSITE" id="PS51093"/>
    </source>
</evidence>
<evidence type="ECO:0000256" key="2">
    <source>
        <dbReference type="ARBA" id="ARBA00022448"/>
    </source>
</evidence>
<keyword evidence="8" id="KW-0418">Kinase</keyword>
<evidence type="ECO:0000256" key="8">
    <source>
        <dbReference type="ARBA" id="ARBA00022777"/>
    </source>
</evidence>
<evidence type="ECO:0000256" key="12">
    <source>
        <dbReference type="SAM" id="Phobius"/>
    </source>
</evidence>
<evidence type="ECO:0000256" key="11">
    <source>
        <dbReference type="PROSITE-ProRule" id="PRU00421"/>
    </source>
</evidence>
<reference evidence="16 17" key="1">
    <citation type="journal article" date="2013" name="Int. J. Syst. Evol. Microbiol.">
        <title>Celerinatantimonas yamalensis sp. nov., a cold-adapted diazotrophic bacterium from a cold permafrost brine.</title>
        <authorList>
            <person name="Shcherbakova V."/>
            <person name="Chuvilskaya N."/>
            <person name="Rivkina E."/>
            <person name="Demidov N."/>
            <person name="Uchaeva V."/>
            <person name="Suetin S."/>
            <person name="Suzina N."/>
            <person name="Gilichinsky D."/>
        </authorList>
    </citation>
    <scope>NUCLEOTIDE SEQUENCE [LARGE SCALE GENOMIC DNA]</scope>
    <source>
        <strain evidence="16 17">C7</strain>
    </source>
</reference>
<dbReference type="PROSITE" id="PS51103">
    <property type="entry name" value="PTS_EIIC_TYPE_1"/>
    <property type="match status" value="1"/>
</dbReference>
<evidence type="ECO:0000256" key="1">
    <source>
        <dbReference type="ARBA" id="ARBA00004651"/>
    </source>
</evidence>
<dbReference type="Pfam" id="PF00367">
    <property type="entry name" value="PTS_EIIB"/>
    <property type="match status" value="1"/>
</dbReference>